<comment type="caution">
    <text evidence="1">The sequence shown here is derived from an EMBL/GenBank/DDBJ whole genome shotgun (WGS) entry which is preliminary data.</text>
</comment>
<accession>A0A7J6PUE6</accession>
<name>A0A7J6PUE6_PEROL</name>
<feature type="non-terminal residue" evidence="1">
    <location>
        <position position="168"/>
    </location>
</feature>
<organism evidence="1 2">
    <name type="scientific">Perkinsus olseni</name>
    <name type="common">Perkinsus atlanticus</name>
    <dbReference type="NCBI Taxonomy" id="32597"/>
    <lineage>
        <taxon>Eukaryota</taxon>
        <taxon>Sar</taxon>
        <taxon>Alveolata</taxon>
        <taxon>Perkinsozoa</taxon>
        <taxon>Perkinsea</taxon>
        <taxon>Perkinsida</taxon>
        <taxon>Perkinsidae</taxon>
        <taxon>Perkinsus</taxon>
    </lineage>
</organism>
<protein>
    <submittedName>
        <fullName evidence="1">Uncharacterized protein</fullName>
    </submittedName>
</protein>
<evidence type="ECO:0000313" key="2">
    <source>
        <dbReference type="Proteomes" id="UP000553632"/>
    </source>
</evidence>
<feature type="non-terminal residue" evidence="1">
    <location>
        <position position="1"/>
    </location>
</feature>
<evidence type="ECO:0000313" key="1">
    <source>
        <dbReference type="EMBL" id="KAF4699688.1"/>
    </source>
</evidence>
<dbReference type="Proteomes" id="UP000553632">
    <property type="component" value="Unassembled WGS sequence"/>
</dbReference>
<dbReference type="AlphaFoldDB" id="A0A7J6PUE6"/>
<gene>
    <name evidence="1" type="ORF">FOZ63_010339</name>
</gene>
<proteinExistence type="predicted"/>
<dbReference type="EMBL" id="JABANO010037738">
    <property type="protein sequence ID" value="KAF4699688.1"/>
    <property type="molecule type" value="Genomic_DNA"/>
</dbReference>
<sequence>YHWYRTRVLPPQETHKLPPPPLPAGTQLLPYDHDTNTCTVVSTSTADLLTFKTMSGTFLSSIFCGSVQYEFENGYGIALSVGGRRQTFASSIEDPMMAMAAFGIRRRSASHFDDLVFGREVFGSVLNFASNNEDTMSVIEGYGLKEEPDDTVCGRGVELIQSRFGLRG</sequence>
<reference evidence="1 2" key="1">
    <citation type="submission" date="2020-04" db="EMBL/GenBank/DDBJ databases">
        <title>Perkinsus olseni comparative genomics.</title>
        <authorList>
            <person name="Bogema D.R."/>
        </authorList>
    </citation>
    <scope>NUCLEOTIDE SEQUENCE [LARGE SCALE GENOMIC DNA]</scope>
    <source>
        <strain evidence="1 2">ATCC PRA-207</strain>
    </source>
</reference>
<keyword evidence="2" id="KW-1185">Reference proteome</keyword>